<accession>A0A0C9W4J6</accession>
<keyword evidence="1" id="KW-0732">Signal</keyword>
<dbReference type="OrthoDB" id="2251794at2759"/>
<evidence type="ECO:0000313" key="2">
    <source>
        <dbReference type="EMBL" id="KIJ46311.1"/>
    </source>
</evidence>
<evidence type="ECO:0000256" key="1">
    <source>
        <dbReference type="SAM" id="SignalP"/>
    </source>
</evidence>
<keyword evidence="3" id="KW-1185">Reference proteome</keyword>
<proteinExistence type="predicted"/>
<feature type="signal peptide" evidence="1">
    <location>
        <begin position="1"/>
        <end position="16"/>
    </location>
</feature>
<protein>
    <submittedName>
        <fullName evidence="2">Uncharacterized protein</fullName>
    </submittedName>
</protein>
<dbReference type="HOGENOM" id="CLU_2929202_0_0_1"/>
<dbReference type="Proteomes" id="UP000054279">
    <property type="component" value="Unassembled WGS sequence"/>
</dbReference>
<gene>
    <name evidence="2" type="ORF">M422DRAFT_124487</name>
</gene>
<feature type="chain" id="PRO_5002205086" evidence="1">
    <location>
        <begin position="17"/>
        <end position="61"/>
    </location>
</feature>
<dbReference type="EMBL" id="KN837108">
    <property type="protein sequence ID" value="KIJ46311.1"/>
    <property type="molecule type" value="Genomic_DNA"/>
</dbReference>
<name>A0A0C9W4J6_SPHS4</name>
<feature type="non-terminal residue" evidence="2">
    <location>
        <position position="1"/>
    </location>
</feature>
<reference evidence="2 3" key="1">
    <citation type="submission" date="2014-06" db="EMBL/GenBank/DDBJ databases">
        <title>Evolutionary Origins and Diversification of the Mycorrhizal Mutualists.</title>
        <authorList>
            <consortium name="DOE Joint Genome Institute"/>
            <consortium name="Mycorrhizal Genomics Consortium"/>
            <person name="Kohler A."/>
            <person name="Kuo A."/>
            <person name="Nagy L.G."/>
            <person name="Floudas D."/>
            <person name="Copeland A."/>
            <person name="Barry K.W."/>
            <person name="Cichocki N."/>
            <person name="Veneault-Fourrey C."/>
            <person name="LaButti K."/>
            <person name="Lindquist E.A."/>
            <person name="Lipzen A."/>
            <person name="Lundell T."/>
            <person name="Morin E."/>
            <person name="Murat C."/>
            <person name="Riley R."/>
            <person name="Ohm R."/>
            <person name="Sun H."/>
            <person name="Tunlid A."/>
            <person name="Henrissat B."/>
            <person name="Grigoriev I.V."/>
            <person name="Hibbett D.S."/>
            <person name="Martin F."/>
        </authorList>
    </citation>
    <scope>NUCLEOTIDE SEQUENCE [LARGE SCALE GENOMIC DNA]</scope>
    <source>
        <strain evidence="2 3">SS14</strain>
    </source>
</reference>
<dbReference type="AlphaFoldDB" id="A0A0C9W4J6"/>
<organism evidence="2 3">
    <name type="scientific">Sphaerobolus stellatus (strain SS14)</name>
    <dbReference type="NCBI Taxonomy" id="990650"/>
    <lineage>
        <taxon>Eukaryota</taxon>
        <taxon>Fungi</taxon>
        <taxon>Dikarya</taxon>
        <taxon>Basidiomycota</taxon>
        <taxon>Agaricomycotina</taxon>
        <taxon>Agaricomycetes</taxon>
        <taxon>Phallomycetidae</taxon>
        <taxon>Geastrales</taxon>
        <taxon>Sphaerobolaceae</taxon>
        <taxon>Sphaerobolus</taxon>
    </lineage>
</organism>
<evidence type="ECO:0000313" key="3">
    <source>
        <dbReference type="Proteomes" id="UP000054279"/>
    </source>
</evidence>
<feature type="non-terminal residue" evidence="2">
    <location>
        <position position="61"/>
    </location>
</feature>
<sequence length="61" mass="6406">RLKTTTFLLFASIVHATVNGPCTVGTTPGVCISTSICTSGRGTYASGYCPNDASDIKCRYK</sequence>